<reference evidence="2" key="2">
    <citation type="journal article" date="2021" name="PeerJ">
        <title>Extensive microbial diversity within the chicken gut microbiome revealed by metagenomics and culture.</title>
        <authorList>
            <person name="Gilroy R."/>
            <person name="Ravi A."/>
            <person name="Getino M."/>
            <person name="Pursley I."/>
            <person name="Horton D.L."/>
            <person name="Alikhan N.F."/>
            <person name="Baker D."/>
            <person name="Gharbi K."/>
            <person name="Hall N."/>
            <person name="Watson M."/>
            <person name="Adriaenssens E.M."/>
            <person name="Foster-Nyarko E."/>
            <person name="Jarju S."/>
            <person name="Secka A."/>
            <person name="Antonio M."/>
            <person name="Oren A."/>
            <person name="Chaudhuri R.R."/>
            <person name="La Ragione R."/>
            <person name="Hildebrand F."/>
            <person name="Pallen M.J."/>
        </authorList>
    </citation>
    <scope>NUCLEOTIDE SEQUENCE</scope>
    <source>
        <strain evidence="2">CHK33-4379</strain>
    </source>
</reference>
<evidence type="ECO:0000256" key="1">
    <source>
        <dbReference type="ARBA" id="ARBA00008591"/>
    </source>
</evidence>
<protein>
    <submittedName>
        <fullName evidence="2">DUF47 family protein</fullName>
    </submittedName>
</protein>
<dbReference type="AlphaFoldDB" id="A0A9D1GW23"/>
<comment type="caution">
    <text evidence="2">The sequence shown here is derived from an EMBL/GenBank/DDBJ whole genome shotgun (WGS) entry which is preliminary data.</text>
</comment>
<evidence type="ECO:0000313" key="2">
    <source>
        <dbReference type="EMBL" id="HIT59355.1"/>
    </source>
</evidence>
<dbReference type="PANTHER" id="PTHR37298:SF1">
    <property type="entry name" value="UPF0111 PROTEIN YKAA"/>
    <property type="match status" value="1"/>
</dbReference>
<proteinExistence type="inferred from homology"/>
<dbReference type="EMBL" id="DVLL01000021">
    <property type="protein sequence ID" value="HIT59355.1"/>
    <property type="molecule type" value="Genomic_DNA"/>
</dbReference>
<dbReference type="Pfam" id="PF01865">
    <property type="entry name" value="PhoU_div"/>
    <property type="match status" value="1"/>
</dbReference>
<reference evidence="2" key="1">
    <citation type="submission" date="2020-10" db="EMBL/GenBank/DDBJ databases">
        <authorList>
            <person name="Gilroy R."/>
        </authorList>
    </citation>
    <scope>NUCLEOTIDE SEQUENCE</scope>
    <source>
        <strain evidence="2">CHK33-4379</strain>
    </source>
</reference>
<dbReference type="Proteomes" id="UP000824136">
    <property type="component" value="Unassembled WGS sequence"/>
</dbReference>
<evidence type="ECO:0000313" key="3">
    <source>
        <dbReference type="Proteomes" id="UP000824136"/>
    </source>
</evidence>
<gene>
    <name evidence="2" type="ORF">IAC39_06560</name>
</gene>
<dbReference type="InterPro" id="IPR018445">
    <property type="entry name" value="Put_Phosphate_transp_reg"/>
</dbReference>
<dbReference type="PANTHER" id="PTHR37298">
    <property type="entry name" value="UPF0111 PROTEIN YKAA"/>
    <property type="match status" value="1"/>
</dbReference>
<name>A0A9D1GW23_9FIRM</name>
<dbReference type="InterPro" id="IPR038078">
    <property type="entry name" value="PhoU-like_sf"/>
</dbReference>
<sequence>MAKKNNDYFELIHKQTAYCVEASNLLKEIMLKFNTDNVGVYRTQIHEIEHQADDMHHDILKKLSTEFITPIDQEDILRLVQIIDDITDALDEVVLDVYMYHIAQIPEKAAELSRTVNLCVKALYEAAAELKNFKKPEKLRQLLVKVNDIEIKADFIYTDAIYALFSSDADGKALLGAKAVYEGLENCCDLCERAADVIEQVIIKNT</sequence>
<comment type="similarity">
    <text evidence="1">Belongs to the UPF0111 family.</text>
</comment>
<organism evidence="2 3">
    <name type="scientific">Candidatus Faeciplasma pullistercoris</name>
    <dbReference type="NCBI Taxonomy" id="2840800"/>
    <lineage>
        <taxon>Bacteria</taxon>
        <taxon>Bacillati</taxon>
        <taxon>Bacillota</taxon>
        <taxon>Clostridia</taxon>
        <taxon>Eubacteriales</taxon>
        <taxon>Oscillospiraceae</taxon>
        <taxon>Oscillospiraceae incertae sedis</taxon>
        <taxon>Candidatus Faeciplasma</taxon>
    </lineage>
</organism>
<accession>A0A9D1GW23</accession>
<dbReference type="Gene3D" id="1.20.58.220">
    <property type="entry name" value="Phosphate transport system protein phou homolog 2, domain 2"/>
    <property type="match status" value="1"/>
</dbReference>
<dbReference type="InterPro" id="IPR052912">
    <property type="entry name" value="UPF0111_domain"/>
</dbReference>